<reference evidence="2 3" key="1">
    <citation type="submission" date="2016-09" db="EMBL/GenBank/DDBJ databases">
        <title>Draft genome sequence for the type strain of Desulfuribacillus alkaliarsenatis AHT28, an obligately anaerobic, sulfidogenic bacterium isolated from Russian soda lake sediments.</title>
        <authorList>
            <person name="Abin C.A."/>
            <person name="Hollibaugh J.T."/>
        </authorList>
    </citation>
    <scope>NUCLEOTIDE SEQUENCE [LARGE SCALE GENOMIC DNA]</scope>
    <source>
        <strain evidence="2 3">AHT28</strain>
    </source>
</reference>
<evidence type="ECO:0000313" key="3">
    <source>
        <dbReference type="Proteomes" id="UP000094296"/>
    </source>
</evidence>
<dbReference type="EMBL" id="MIJE01000011">
    <property type="protein sequence ID" value="OEF97453.1"/>
    <property type="molecule type" value="Genomic_DNA"/>
</dbReference>
<evidence type="ECO:0000256" key="1">
    <source>
        <dbReference type="SAM" id="Phobius"/>
    </source>
</evidence>
<protein>
    <submittedName>
        <fullName evidence="2">ABC transporter permease</fullName>
    </submittedName>
</protein>
<keyword evidence="1" id="KW-0472">Membrane</keyword>
<keyword evidence="1" id="KW-0812">Transmembrane</keyword>
<dbReference type="RefSeq" id="WP_069642851.1">
    <property type="nucleotide sequence ID" value="NZ_MIJE01000011.1"/>
</dbReference>
<organism evidence="2 3">
    <name type="scientific">Desulfuribacillus alkaliarsenatis</name>
    <dbReference type="NCBI Taxonomy" id="766136"/>
    <lineage>
        <taxon>Bacteria</taxon>
        <taxon>Bacillati</taxon>
        <taxon>Bacillota</taxon>
        <taxon>Desulfuribacillia</taxon>
        <taxon>Desulfuribacillales</taxon>
        <taxon>Desulfuribacillaceae</taxon>
        <taxon>Desulfuribacillus</taxon>
    </lineage>
</organism>
<feature type="transmembrane region" description="Helical" evidence="1">
    <location>
        <begin position="206"/>
        <end position="224"/>
    </location>
</feature>
<keyword evidence="3" id="KW-1185">Reference proteome</keyword>
<feature type="transmembrane region" description="Helical" evidence="1">
    <location>
        <begin position="158"/>
        <end position="186"/>
    </location>
</feature>
<feature type="transmembrane region" description="Helical" evidence="1">
    <location>
        <begin position="45"/>
        <end position="69"/>
    </location>
</feature>
<dbReference type="Pfam" id="PF24686">
    <property type="entry name" value="FLQE3_permease"/>
    <property type="match status" value="1"/>
</dbReference>
<proteinExistence type="predicted"/>
<feature type="transmembrane region" description="Helical" evidence="1">
    <location>
        <begin position="90"/>
        <end position="114"/>
    </location>
</feature>
<comment type="caution">
    <text evidence="2">The sequence shown here is derived from an EMBL/GenBank/DDBJ whole genome shotgun (WGS) entry which is preliminary data.</text>
</comment>
<feature type="transmembrane region" description="Helical" evidence="1">
    <location>
        <begin position="120"/>
        <end position="146"/>
    </location>
</feature>
<dbReference type="Proteomes" id="UP000094296">
    <property type="component" value="Unassembled WGS sequence"/>
</dbReference>
<gene>
    <name evidence="2" type="ORF">BHF68_04385</name>
</gene>
<dbReference type="STRING" id="766136.BHF68_04385"/>
<name>A0A1E5G323_9FIRM</name>
<dbReference type="OrthoDB" id="2966568at2"/>
<dbReference type="InterPro" id="IPR056926">
    <property type="entry name" value="FLQE3_permease"/>
</dbReference>
<accession>A0A1E5G323</accession>
<dbReference type="AlphaFoldDB" id="A0A1E5G323"/>
<sequence>MSNFAVLLTGELQRIKKYNILAASFVVLLIWLGMLHFSGVEDVSAIFPLLVILDATSMAIIMIGVTVFFERQEGVLKTLMVAPITKFEYVLAKISANILLNMKTIVILYVYAVFFKDISINIFLLLFAVLLVSLFHSLVGLLLTFYSKDFTSLLMNMMKYVFVLLIPVLLEQLQILTGDLITTVLYAVPTKASMILINASVEAVELWEILLSVSYLSIAAALLLRYSIIKFHEFAARESGI</sequence>
<feature type="transmembrane region" description="Helical" evidence="1">
    <location>
        <begin position="20"/>
        <end position="39"/>
    </location>
</feature>
<keyword evidence="1" id="KW-1133">Transmembrane helix</keyword>
<evidence type="ECO:0000313" key="2">
    <source>
        <dbReference type="EMBL" id="OEF97453.1"/>
    </source>
</evidence>